<dbReference type="KEGG" id="gsb:GSUB_17455"/>
<keyword evidence="2" id="KW-1185">Reference proteome</keyword>
<dbReference type="Pfam" id="PF10765">
    <property type="entry name" value="Phage_P22_NinX"/>
    <property type="match status" value="1"/>
</dbReference>
<organism evidence="1 2">
    <name type="scientific">Geoalkalibacter subterraneus</name>
    <dbReference type="NCBI Taxonomy" id="483547"/>
    <lineage>
        <taxon>Bacteria</taxon>
        <taxon>Pseudomonadati</taxon>
        <taxon>Thermodesulfobacteriota</taxon>
        <taxon>Desulfuromonadia</taxon>
        <taxon>Desulfuromonadales</taxon>
        <taxon>Geoalkalibacteraceae</taxon>
        <taxon>Geoalkalibacter</taxon>
    </lineage>
</organism>
<dbReference type="RefSeq" id="WP_040202921.1">
    <property type="nucleotide sequence ID" value="NZ_CP010312.1"/>
</dbReference>
<sequence length="138" mass="14653">MTEIPEQEYLLIEVDLLSGTALDWAVAITNKMNPSVHRLSGSCSVIVPFEGGLNASFCPSSRWSDGGPLIEGGKISLRSEGPNDEGWYAVTATGTKAFNTCDCFDAGGDTALEAAMRCYVKKFGAETVEVPEILVSLG</sequence>
<name>A0A0B5FUE1_9BACT</name>
<dbReference type="OrthoDB" id="6902912at2"/>
<dbReference type="Proteomes" id="UP000035036">
    <property type="component" value="Plasmid pGSUB1"/>
</dbReference>
<dbReference type="HOGENOM" id="CLU_117618_0_0_7"/>
<evidence type="ECO:0000313" key="1">
    <source>
        <dbReference type="EMBL" id="AJF08264.1"/>
    </source>
</evidence>
<dbReference type="AlphaFoldDB" id="A0A0B5FUE1"/>
<gene>
    <name evidence="1" type="ORF">GSUB_17455</name>
</gene>
<geneLocation type="plasmid" evidence="1 2">
    <name>pGSUB1</name>
</geneLocation>
<proteinExistence type="predicted"/>
<dbReference type="InterPro" id="IPR019701">
    <property type="entry name" value="Phage_P22_NinX"/>
</dbReference>
<protein>
    <submittedName>
        <fullName evidence="1">Uncharacterized protein</fullName>
    </submittedName>
</protein>
<accession>A0A0B5FUE1</accession>
<keyword evidence="1" id="KW-0614">Plasmid</keyword>
<dbReference type="EMBL" id="CP010312">
    <property type="protein sequence ID" value="AJF08264.1"/>
    <property type="molecule type" value="Genomic_DNA"/>
</dbReference>
<reference evidence="1 2" key="1">
    <citation type="journal article" date="2015" name="Genome Announc.">
        <title>Genomes of Geoalkalibacter ferrihydriticus Z-0531T and Geoalkalibacter subterraneus Red1T, Two Haloalkaliphilic Metal-Reducing Deltaproteobacteria.</title>
        <authorList>
            <person name="Badalamenti J.P."/>
            <person name="Krajmalnik-Brown R."/>
            <person name="Torres C.I."/>
            <person name="Bond D.R."/>
        </authorList>
    </citation>
    <scope>NUCLEOTIDE SEQUENCE [LARGE SCALE GENOMIC DNA]</scope>
    <source>
        <strain evidence="1 2">Red1</strain>
        <plasmid evidence="2">Plasmid pGSUB1</plasmid>
    </source>
</reference>
<evidence type="ECO:0000313" key="2">
    <source>
        <dbReference type="Proteomes" id="UP000035036"/>
    </source>
</evidence>